<keyword evidence="1" id="KW-0732">Signal</keyword>
<dbReference type="PROSITE" id="PS51257">
    <property type="entry name" value="PROKAR_LIPOPROTEIN"/>
    <property type="match status" value="1"/>
</dbReference>
<name>A0ABU5QA86_9BACT</name>
<feature type="chain" id="PRO_5046511950" evidence="1">
    <location>
        <begin position="24"/>
        <end position="105"/>
    </location>
</feature>
<proteinExistence type="predicted"/>
<evidence type="ECO:0000313" key="2">
    <source>
        <dbReference type="EMBL" id="MEA5139750.1"/>
    </source>
</evidence>
<accession>A0ABU5QA86</accession>
<feature type="signal peptide" evidence="1">
    <location>
        <begin position="1"/>
        <end position="23"/>
    </location>
</feature>
<gene>
    <name evidence="2" type="ORF">VB248_11405</name>
</gene>
<organism evidence="2 3">
    <name type="scientific">Arcicella rigui</name>
    <dbReference type="NCBI Taxonomy" id="797020"/>
    <lineage>
        <taxon>Bacteria</taxon>
        <taxon>Pseudomonadati</taxon>
        <taxon>Bacteroidota</taxon>
        <taxon>Cytophagia</taxon>
        <taxon>Cytophagales</taxon>
        <taxon>Flectobacillaceae</taxon>
        <taxon>Arcicella</taxon>
    </lineage>
</organism>
<dbReference type="RefSeq" id="WP_323296908.1">
    <property type="nucleotide sequence ID" value="NZ_JAYFUM010000011.1"/>
</dbReference>
<keyword evidence="3" id="KW-1185">Reference proteome</keyword>
<evidence type="ECO:0000313" key="3">
    <source>
        <dbReference type="Proteomes" id="UP001302949"/>
    </source>
</evidence>
<protein>
    <submittedName>
        <fullName evidence="2">Uncharacterized protein</fullName>
    </submittedName>
</protein>
<sequence>MRTILLKTRLLLFIFFASFFFSACQKDDVLSDGEKVANELKSKYVGYNFNVVAYSNRNTSATSDTQLNINGIFITVGNTTYNLDKLISYRYDNTNSIASLILYFE</sequence>
<evidence type="ECO:0000256" key="1">
    <source>
        <dbReference type="SAM" id="SignalP"/>
    </source>
</evidence>
<dbReference type="EMBL" id="JAYFUM010000011">
    <property type="protein sequence ID" value="MEA5139750.1"/>
    <property type="molecule type" value="Genomic_DNA"/>
</dbReference>
<dbReference type="Proteomes" id="UP001302949">
    <property type="component" value="Unassembled WGS sequence"/>
</dbReference>
<comment type="caution">
    <text evidence="2">The sequence shown here is derived from an EMBL/GenBank/DDBJ whole genome shotgun (WGS) entry which is preliminary data.</text>
</comment>
<reference evidence="2 3" key="1">
    <citation type="submission" date="2023-12" db="EMBL/GenBank/DDBJ databases">
        <title>Novel species of the genus Arcicella isolated from rivers.</title>
        <authorList>
            <person name="Lu H."/>
        </authorList>
    </citation>
    <scope>NUCLEOTIDE SEQUENCE [LARGE SCALE GENOMIC DNA]</scope>
    <source>
        <strain evidence="2 3">KCTC 23307</strain>
    </source>
</reference>